<name>A0A0F7BYI6_BRELA</name>
<feature type="chain" id="PRO_5002514028" evidence="1">
    <location>
        <begin position="27"/>
        <end position="215"/>
    </location>
</feature>
<reference evidence="2" key="1">
    <citation type="submission" date="2015-03" db="EMBL/GenBank/DDBJ databases">
        <title>MIGS Cultured Bacterial/Archaeal sample from Brevibacillus laterosporus.</title>
        <authorList>
            <person name="Zeng D."/>
            <person name="Zhu L."/>
            <person name="Dong G."/>
            <person name="Ye W."/>
            <person name="Ren D."/>
            <person name="Wu L."/>
            <person name="Xu J."/>
            <person name="Li G."/>
            <person name="Guo L."/>
        </authorList>
    </citation>
    <scope>NUCLEOTIDE SEQUENCE</scope>
    <source>
        <strain evidence="2">B9</strain>
    </source>
</reference>
<evidence type="ECO:0000256" key="1">
    <source>
        <dbReference type="SAM" id="SignalP"/>
    </source>
</evidence>
<gene>
    <name evidence="2" type="ORF">EX87_03345</name>
</gene>
<keyword evidence="1" id="KW-0732">Signal</keyword>
<organism evidence="2">
    <name type="scientific">Brevibacillus laterosporus</name>
    <name type="common">Bacillus laterosporus</name>
    <dbReference type="NCBI Taxonomy" id="1465"/>
    <lineage>
        <taxon>Bacteria</taxon>
        <taxon>Bacillati</taxon>
        <taxon>Bacillota</taxon>
        <taxon>Bacilli</taxon>
        <taxon>Bacillales</taxon>
        <taxon>Paenibacillaceae</taxon>
        <taxon>Brevibacillus</taxon>
    </lineage>
</organism>
<dbReference type="EMBL" id="CP011074">
    <property type="protein sequence ID" value="AKF92802.1"/>
    <property type="molecule type" value="Genomic_DNA"/>
</dbReference>
<protein>
    <submittedName>
        <fullName evidence="2">Uncharacterized protein</fullName>
    </submittedName>
</protein>
<feature type="signal peptide" evidence="1">
    <location>
        <begin position="1"/>
        <end position="26"/>
    </location>
</feature>
<dbReference type="RefSeq" id="WP_031411469.1">
    <property type="nucleotide sequence ID" value="NZ_CP011074.1"/>
</dbReference>
<evidence type="ECO:0000313" key="2">
    <source>
        <dbReference type="EMBL" id="AKF92802.1"/>
    </source>
</evidence>
<proteinExistence type="predicted"/>
<sequence length="215" mass="24445">MKKIKSFSKIILGTALLCLIGTNTMAAEQINSGTTQEKEEIQQNKNLIKEFVEEFNQHSDELIVTPENPYKEIKLSNGYTLFAELKPGQQTNTTNRGITAQATQKREFTSTHGYKNLLGMVVLQLETTTKWTFDYDKVLSGSTSVIAEPKGLGWSLRSKTVDSPFYGEDNRYWEWTASGVFAYNVVGVEFDTIELITHHRAKYDGTYSWKYEVVD</sequence>
<dbReference type="AlphaFoldDB" id="A0A0F7BYI6"/>
<accession>A0A0F7BYI6</accession>